<organism evidence="3 4">
    <name type="scientific">Cercopithifilaria johnstoni</name>
    <dbReference type="NCBI Taxonomy" id="2874296"/>
    <lineage>
        <taxon>Eukaryota</taxon>
        <taxon>Metazoa</taxon>
        <taxon>Ecdysozoa</taxon>
        <taxon>Nematoda</taxon>
        <taxon>Chromadorea</taxon>
        <taxon>Rhabditida</taxon>
        <taxon>Spirurina</taxon>
        <taxon>Spiruromorpha</taxon>
        <taxon>Filarioidea</taxon>
        <taxon>Onchocercidae</taxon>
        <taxon>Cercopithifilaria</taxon>
    </lineage>
</organism>
<dbReference type="InterPro" id="IPR057475">
    <property type="entry name" value="CUT_C"/>
</dbReference>
<evidence type="ECO:0000313" key="3">
    <source>
        <dbReference type="EMBL" id="CAG9537405.1"/>
    </source>
</evidence>
<dbReference type="Proteomes" id="UP000746747">
    <property type="component" value="Unassembled WGS sequence"/>
</dbReference>
<feature type="domain" description="ZP" evidence="2">
    <location>
        <begin position="1"/>
        <end position="129"/>
    </location>
</feature>
<name>A0A8J2Q8E7_9BILA</name>
<dbReference type="PANTHER" id="PTHR22907:SF58">
    <property type="entry name" value="ZP DOMAIN-CONTAINING PROTEIN"/>
    <property type="match status" value="1"/>
</dbReference>
<keyword evidence="1" id="KW-0732">Signal</keyword>
<dbReference type="PANTHER" id="PTHR22907">
    <property type="entry name" value="GH04558P"/>
    <property type="match status" value="1"/>
</dbReference>
<dbReference type="Pfam" id="PF25301">
    <property type="entry name" value="CUT_C"/>
    <property type="match status" value="1"/>
</dbReference>
<dbReference type="EMBL" id="CAKAEH010001541">
    <property type="protein sequence ID" value="CAG9537405.1"/>
    <property type="molecule type" value="Genomic_DNA"/>
</dbReference>
<gene>
    <name evidence="3" type="ORF">CJOHNSTONI_LOCUS7223</name>
</gene>
<evidence type="ECO:0000259" key="2">
    <source>
        <dbReference type="PROSITE" id="PS51034"/>
    </source>
</evidence>
<sequence length="252" mass="27616">MVTQLGERIITNCTYEVLMNSTDGQPVKFAKVGDRLVHKWSCDSEDYGMIVHSCFVHEYRGTSFQLVDNRGCITDPTLMNQLIYSDNLTVAYSVVPAFKFANQLTLSFQCKVTLCNKGRNGCVGISPPDCKIVPTSTSKPSIPSLTPIPLTTILTSVPHTTELTSTTPILTSTVPTSTPIPTTLSIVTSTLPPSTLTTRVIFELICNRVKHVIHAGLEEQDEHITSSKTLFASSMSRDIEHLPCDDVKADHS</sequence>
<dbReference type="InterPro" id="IPR051962">
    <property type="entry name" value="Cuticlin"/>
</dbReference>
<dbReference type="OrthoDB" id="6139674at2759"/>
<evidence type="ECO:0000256" key="1">
    <source>
        <dbReference type="ARBA" id="ARBA00022729"/>
    </source>
</evidence>
<evidence type="ECO:0000313" key="4">
    <source>
        <dbReference type="Proteomes" id="UP000746747"/>
    </source>
</evidence>
<protein>
    <recommendedName>
        <fullName evidence="2">ZP domain-containing protein</fullName>
    </recommendedName>
</protein>
<dbReference type="PROSITE" id="PS51034">
    <property type="entry name" value="ZP_2"/>
    <property type="match status" value="1"/>
</dbReference>
<comment type="caution">
    <text evidence="3">The sequence shown here is derived from an EMBL/GenBank/DDBJ whole genome shotgun (WGS) entry which is preliminary data.</text>
</comment>
<accession>A0A8J2Q8E7</accession>
<keyword evidence="4" id="KW-1185">Reference proteome</keyword>
<reference evidence="3" key="1">
    <citation type="submission" date="2021-09" db="EMBL/GenBank/DDBJ databases">
        <authorList>
            <consortium name="Pathogen Informatics"/>
        </authorList>
    </citation>
    <scope>NUCLEOTIDE SEQUENCE</scope>
</reference>
<dbReference type="AlphaFoldDB" id="A0A8J2Q8E7"/>
<proteinExistence type="predicted"/>
<dbReference type="InterPro" id="IPR001507">
    <property type="entry name" value="ZP_dom"/>
</dbReference>